<evidence type="ECO:0000313" key="1">
    <source>
        <dbReference type="EMBL" id="KAI0489280.1"/>
    </source>
</evidence>
<evidence type="ECO:0000313" key="2">
    <source>
        <dbReference type="Proteomes" id="UP000829196"/>
    </source>
</evidence>
<accession>A0A8T3A5K0</accession>
<keyword evidence="2" id="KW-1185">Reference proteome</keyword>
<gene>
    <name evidence="1" type="ORF">KFK09_029122</name>
</gene>
<dbReference type="Proteomes" id="UP000829196">
    <property type="component" value="Unassembled WGS sequence"/>
</dbReference>
<organism evidence="1 2">
    <name type="scientific">Dendrobium nobile</name>
    <name type="common">Orchid</name>
    <dbReference type="NCBI Taxonomy" id="94219"/>
    <lineage>
        <taxon>Eukaryota</taxon>
        <taxon>Viridiplantae</taxon>
        <taxon>Streptophyta</taxon>
        <taxon>Embryophyta</taxon>
        <taxon>Tracheophyta</taxon>
        <taxon>Spermatophyta</taxon>
        <taxon>Magnoliopsida</taxon>
        <taxon>Liliopsida</taxon>
        <taxon>Asparagales</taxon>
        <taxon>Orchidaceae</taxon>
        <taxon>Epidendroideae</taxon>
        <taxon>Malaxideae</taxon>
        <taxon>Dendrobiinae</taxon>
        <taxon>Dendrobium</taxon>
    </lineage>
</organism>
<name>A0A8T3A5K0_DENNO</name>
<protein>
    <submittedName>
        <fullName evidence="1">Uncharacterized protein</fullName>
    </submittedName>
</protein>
<comment type="caution">
    <text evidence="1">The sequence shown here is derived from an EMBL/GenBank/DDBJ whole genome shotgun (WGS) entry which is preliminary data.</text>
</comment>
<dbReference type="AlphaFoldDB" id="A0A8T3A5K0"/>
<proteinExistence type="predicted"/>
<dbReference type="EMBL" id="JAGYWB010000019">
    <property type="protein sequence ID" value="KAI0489280.1"/>
    <property type="molecule type" value="Genomic_DNA"/>
</dbReference>
<sequence length="66" mass="7587">MVDVPIFVISNANLLAHLAIDSIRWQCDWLQDDMSSVGGEDIIESNMKIGSLDNYVRHRKRKSKKK</sequence>
<reference evidence="1" key="1">
    <citation type="journal article" date="2022" name="Front. Genet.">
        <title>Chromosome-Scale Assembly of the Dendrobium nobile Genome Provides Insights Into the Molecular Mechanism of the Biosynthesis of the Medicinal Active Ingredient of Dendrobium.</title>
        <authorList>
            <person name="Xu Q."/>
            <person name="Niu S.-C."/>
            <person name="Li K.-L."/>
            <person name="Zheng P.-J."/>
            <person name="Zhang X.-J."/>
            <person name="Jia Y."/>
            <person name="Liu Y."/>
            <person name="Niu Y.-X."/>
            <person name="Yu L.-H."/>
            <person name="Chen D.-F."/>
            <person name="Zhang G.-Q."/>
        </authorList>
    </citation>
    <scope>NUCLEOTIDE SEQUENCE</scope>
    <source>
        <tissue evidence="1">Leaf</tissue>
    </source>
</reference>